<dbReference type="GO" id="GO:0006567">
    <property type="term" value="P:L-threonine catabolic process"/>
    <property type="evidence" value="ECO:0007669"/>
    <property type="project" value="TreeGrafter"/>
</dbReference>
<protein>
    <recommendedName>
        <fullName evidence="6">Aromatic amino acid beta-eliminating lyase/threonine aldolase domain-containing protein</fullName>
    </recommendedName>
</protein>
<dbReference type="InterPro" id="IPR015424">
    <property type="entry name" value="PyrdxlP-dep_Trfase"/>
</dbReference>
<dbReference type="GO" id="GO:0006545">
    <property type="term" value="P:glycine biosynthetic process"/>
    <property type="evidence" value="ECO:0007669"/>
    <property type="project" value="TreeGrafter"/>
</dbReference>
<organism evidence="7 8">
    <name type="scientific">Phaedon cochleariae</name>
    <name type="common">Mustard beetle</name>
    <dbReference type="NCBI Taxonomy" id="80249"/>
    <lineage>
        <taxon>Eukaryota</taxon>
        <taxon>Metazoa</taxon>
        <taxon>Ecdysozoa</taxon>
        <taxon>Arthropoda</taxon>
        <taxon>Hexapoda</taxon>
        <taxon>Insecta</taxon>
        <taxon>Pterygota</taxon>
        <taxon>Neoptera</taxon>
        <taxon>Endopterygota</taxon>
        <taxon>Coleoptera</taxon>
        <taxon>Polyphaga</taxon>
        <taxon>Cucujiformia</taxon>
        <taxon>Chrysomeloidea</taxon>
        <taxon>Chrysomelidae</taxon>
        <taxon>Chrysomelinae</taxon>
        <taxon>Chrysomelini</taxon>
        <taxon>Phaedon</taxon>
    </lineage>
</organism>
<dbReference type="EMBL" id="OU896707">
    <property type="protein sequence ID" value="CAH1115903.1"/>
    <property type="molecule type" value="Genomic_DNA"/>
</dbReference>
<evidence type="ECO:0000256" key="5">
    <source>
        <dbReference type="PIRSR" id="PIRSR017617-1"/>
    </source>
</evidence>
<evidence type="ECO:0000256" key="2">
    <source>
        <dbReference type="ARBA" id="ARBA00006966"/>
    </source>
</evidence>
<dbReference type="OrthoDB" id="10261951at2759"/>
<evidence type="ECO:0000256" key="4">
    <source>
        <dbReference type="ARBA" id="ARBA00023239"/>
    </source>
</evidence>
<proteinExistence type="inferred from homology"/>
<feature type="modified residue" description="N6-(pyridoxal phosphate)lysine" evidence="5">
    <location>
        <position position="217"/>
    </location>
</feature>
<dbReference type="InterPro" id="IPR015421">
    <property type="entry name" value="PyrdxlP-dep_Trfase_major"/>
</dbReference>
<dbReference type="AlphaFoldDB" id="A0A9P0DCA9"/>
<dbReference type="Pfam" id="PF01212">
    <property type="entry name" value="Beta_elim_lyase"/>
    <property type="match status" value="1"/>
</dbReference>
<dbReference type="InterPro" id="IPR023603">
    <property type="entry name" value="Low_specificity_L-TA-like"/>
</dbReference>
<accession>A0A9P0DCA9</accession>
<dbReference type="GO" id="GO:0008732">
    <property type="term" value="F:L-allo-threonine aldolase activity"/>
    <property type="evidence" value="ECO:0007669"/>
    <property type="project" value="TreeGrafter"/>
</dbReference>
<keyword evidence="8" id="KW-1185">Reference proteome</keyword>
<evidence type="ECO:0000313" key="7">
    <source>
        <dbReference type="EMBL" id="CAH1115903.1"/>
    </source>
</evidence>
<gene>
    <name evidence="7" type="ORF">PHAECO_LOCUS1320</name>
</gene>
<name>A0A9P0DCA9_PHACE</name>
<evidence type="ECO:0000256" key="1">
    <source>
        <dbReference type="ARBA" id="ARBA00001933"/>
    </source>
</evidence>
<evidence type="ECO:0000313" key="8">
    <source>
        <dbReference type="Proteomes" id="UP001153737"/>
    </source>
</evidence>
<comment type="cofactor">
    <cofactor evidence="1">
        <name>pyridoxal 5'-phosphate</name>
        <dbReference type="ChEBI" id="CHEBI:597326"/>
    </cofactor>
</comment>
<dbReference type="PIRSF" id="PIRSF017617">
    <property type="entry name" value="Thr_aldolase"/>
    <property type="match status" value="1"/>
</dbReference>
<dbReference type="GO" id="GO:0005829">
    <property type="term" value="C:cytosol"/>
    <property type="evidence" value="ECO:0007669"/>
    <property type="project" value="TreeGrafter"/>
</dbReference>
<dbReference type="PANTHER" id="PTHR48097">
    <property type="entry name" value="L-THREONINE ALDOLASE-RELATED"/>
    <property type="match status" value="1"/>
</dbReference>
<keyword evidence="4" id="KW-0456">Lyase</keyword>
<dbReference type="InterPro" id="IPR001597">
    <property type="entry name" value="ArAA_b-elim_lyase/Thr_aldolase"/>
</dbReference>
<dbReference type="InterPro" id="IPR015422">
    <property type="entry name" value="PyrdxlP-dep_Trfase_small"/>
</dbReference>
<reference evidence="7" key="2">
    <citation type="submission" date="2022-10" db="EMBL/GenBank/DDBJ databases">
        <authorList>
            <consortium name="ENA_rothamsted_submissions"/>
            <consortium name="culmorum"/>
            <person name="King R."/>
        </authorList>
    </citation>
    <scope>NUCLEOTIDE SEQUENCE</scope>
</reference>
<feature type="domain" description="Aromatic amino acid beta-eliminating lyase/threonine aldolase" evidence="6">
    <location>
        <begin position="18"/>
        <end position="305"/>
    </location>
</feature>
<dbReference type="SUPFAM" id="SSF53383">
    <property type="entry name" value="PLP-dependent transferases"/>
    <property type="match status" value="1"/>
</dbReference>
<evidence type="ECO:0000256" key="3">
    <source>
        <dbReference type="ARBA" id="ARBA00022898"/>
    </source>
</evidence>
<keyword evidence="3" id="KW-0663">Pyridoxal phosphate</keyword>
<dbReference type="Gene3D" id="3.90.1150.10">
    <property type="entry name" value="Aspartate Aminotransferase, domain 1"/>
    <property type="match status" value="1"/>
</dbReference>
<dbReference type="NCBIfam" id="NF041359">
    <property type="entry name" value="GntG_guanitoxin"/>
    <property type="match status" value="1"/>
</dbReference>
<dbReference type="FunFam" id="3.40.640.10:FF:000030">
    <property type="entry name" value="Low-specificity L-threonine aldolase"/>
    <property type="match status" value="1"/>
</dbReference>
<dbReference type="PANTHER" id="PTHR48097:SF9">
    <property type="entry name" value="L-THREONINE ALDOLASE"/>
    <property type="match status" value="1"/>
</dbReference>
<dbReference type="CDD" id="cd06502">
    <property type="entry name" value="TA_like"/>
    <property type="match status" value="1"/>
</dbReference>
<sequence>MYEKIVKTELGDDVKIIDLRTDTISRPTQEMREAMFVAEVGDDVYGEDPTVADLERASAELLGKEDAVFLASGTMANLIAVMVHCSHRGSEILVGDKSHIFRLEQGGAAQIAGVQCQPMKNKDDGTFSLDELREKIRKNPDIHEPISSLIVIENTHNLCGGKVLPLDWIEKVGSIGSDNNIAVHMDGARLFNAAIHLKVMPKRVVRDVDSVCFCISKGLGCPVGAVLVGNTDFITRARRIRKVLGGGWRQAGVLAAAGLVALNTMINRLRIDHEHAYRIAKAISDFKSDLIKVDLPSVQTNIVMININLPYSETRKFVMRLAEVRESDPVKVKIKIGMRQDGKGGGFVRLVTQWEVTSEDVNLAISKIGLVVEEFESRISSKL</sequence>
<evidence type="ECO:0000259" key="6">
    <source>
        <dbReference type="Pfam" id="PF01212"/>
    </source>
</evidence>
<reference evidence="7" key="1">
    <citation type="submission" date="2022-01" db="EMBL/GenBank/DDBJ databases">
        <authorList>
            <person name="King R."/>
        </authorList>
    </citation>
    <scope>NUCLEOTIDE SEQUENCE</scope>
</reference>
<dbReference type="Gene3D" id="3.40.640.10">
    <property type="entry name" value="Type I PLP-dependent aspartate aminotransferase-like (Major domain)"/>
    <property type="match status" value="1"/>
</dbReference>
<dbReference type="Proteomes" id="UP001153737">
    <property type="component" value="Chromosome 1"/>
</dbReference>
<comment type="similarity">
    <text evidence="2">Belongs to the threonine aldolase family.</text>
</comment>